<dbReference type="InterPro" id="IPR001279">
    <property type="entry name" value="Metallo-B-lactamas"/>
</dbReference>
<evidence type="ECO:0000313" key="3">
    <source>
        <dbReference type="Proteomes" id="UP001187471"/>
    </source>
</evidence>
<dbReference type="PANTHER" id="PTHR42773:SF1">
    <property type="entry name" value="METALLO-BETA-LACTAMASE FAMILY PROTEIN"/>
    <property type="match status" value="1"/>
</dbReference>
<name>A0AA88U537_9ASTE</name>
<sequence length="249" mass="28172">MVHYRSCSVHHLAFTGPSLKEGTKWYQGVFHCGYHSEKSYGAASYLIVQPEGNILVDSPRYTDRLARNIEMLGGVRYMFLTHKYDYMIPCRFSSKVCDYNKLSLVIRDDVADHKKWSKRLSCDRILHAKDVEFSTADVEVKLEGSGPWSLGDVIELIHTPGHTAGSVCLLYKSGKVLFTGDHLGMDESGCLSIMETYNWYSVPMQLNSVRMLLELDFEWILPGHGRKVGFADMEDKNSALEAFLAASRT</sequence>
<dbReference type="CDD" id="cd07727">
    <property type="entry name" value="YmaE-like_MBL-fold"/>
    <property type="match status" value="1"/>
</dbReference>
<organism evidence="2 3">
    <name type="scientific">Escallonia rubra</name>
    <dbReference type="NCBI Taxonomy" id="112253"/>
    <lineage>
        <taxon>Eukaryota</taxon>
        <taxon>Viridiplantae</taxon>
        <taxon>Streptophyta</taxon>
        <taxon>Embryophyta</taxon>
        <taxon>Tracheophyta</taxon>
        <taxon>Spermatophyta</taxon>
        <taxon>Magnoliopsida</taxon>
        <taxon>eudicotyledons</taxon>
        <taxon>Gunneridae</taxon>
        <taxon>Pentapetalae</taxon>
        <taxon>asterids</taxon>
        <taxon>campanulids</taxon>
        <taxon>Escalloniales</taxon>
        <taxon>Escalloniaceae</taxon>
        <taxon>Escallonia</taxon>
    </lineage>
</organism>
<dbReference type="Proteomes" id="UP001187471">
    <property type="component" value="Unassembled WGS sequence"/>
</dbReference>
<reference evidence="2" key="1">
    <citation type="submission" date="2022-12" db="EMBL/GenBank/DDBJ databases">
        <title>Draft genome assemblies for two species of Escallonia (Escalloniales).</title>
        <authorList>
            <person name="Chanderbali A."/>
            <person name="Dervinis C."/>
            <person name="Anghel I."/>
            <person name="Soltis D."/>
            <person name="Soltis P."/>
            <person name="Zapata F."/>
        </authorList>
    </citation>
    <scope>NUCLEOTIDE SEQUENCE</scope>
    <source>
        <strain evidence="2">UCBG92.1500</strain>
        <tissue evidence="2">Leaf</tissue>
    </source>
</reference>
<feature type="domain" description="Metallo-beta-lactamase" evidence="1">
    <location>
        <begin position="41"/>
        <end position="224"/>
    </location>
</feature>
<dbReference type="SMART" id="SM00849">
    <property type="entry name" value="Lactamase_B"/>
    <property type="match status" value="1"/>
</dbReference>
<protein>
    <recommendedName>
        <fullName evidence="1">Metallo-beta-lactamase domain-containing protein</fullName>
    </recommendedName>
</protein>
<accession>A0AA88U537</accession>
<gene>
    <name evidence="2" type="ORF">RJ640_010087</name>
</gene>
<keyword evidence="3" id="KW-1185">Reference proteome</keyword>
<evidence type="ECO:0000313" key="2">
    <source>
        <dbReference type="EMBL" id="KAK2970815.1"/>
    </source>
</evidence>
<evidence type="ECO:0000259" key="1">
    <source>
        <dbReference type="SMART" id="SM00849"/>
    </source>
</evidence>
<dbReference type="InterPro" id="IPR036866">
    <property type="entry name" value="RibonucZ/Hydroxyglut_hydro"/>
</dbReference>
<dbReference type="Gene3D" id="3.60.15.10">
    <property type="entry name" value="Ribonuclease Z/Hydroxyacylglutathione hydrolase-like"/>
    <property type="match status" value="2"/>
</dbReference>
<dbReference type="PANTHER" id="PTHR42773">
    <property type="entry name" value="METALLO-BETA-LACTAMASE-RELATED"/>
    <property type="match status" value="1"/>
</dbReference>
<dbReference type="Pfam" id="PF00753">
    <property type="entry name" value="Lactamase_B"/>
    <property type="match status" value="1"/>
</dbReference>
<dbReference type="SUPFAM" id="SSF56281">
    <property type="entry name" value="Metallo-hydrolase/oxidoreductase"/>
    <property type="match status" value="2"/>
</dbReference>
<comment type="caution">
    <text evidence="2">The sequence shown here is derived from an EMBL/GenBank/DDBJ whole genome shotgun (WGS) entry which is preliminary data.</text>
</comment>
<proteinExistence type="predicted"/>
<dbReference type="AlphaFoldDB" id="A0AA88U537"/>
<dbReference type="EMBL" id="JAVXUO010002642">
    <property type="protein sequence ID" value="KAK2970815.1"/>
    <property type="molecule type" value="Genomic_DNA"/>
</dbReference>